<protein>
    <recommendedName>
        <fullName evidence="3">Histidine kinase</fullName>
    </recommendedName>
</protein>
<evidence type="ECO:0008006" key="3">
    <source>
        <dbReference type="Google" id="ProtNLM"/>
    </source>
</evidence>
<sequence>MSIDDDMLGALAHDPDARAKWVHDLRNALNVMGVGARLAQRMIEKGQPDDAAAVLADSMRAWTQCNALLAHANEATSLVALPPEARASVSEWARAQE</sequence>
<accession>A0A918W9M5</accession>
<dbReference type="EMBL" id="BMYD01000002">
    <property type="protein sequence ID" value="GHA80487.1"/>
    <property type="molecule type" value="Genomic_DNA"/>
</dbReference>
<evidence type="ECO:0000313" key="1">
    <source>
        <dbReference type="EMBL" id="GHA80487.1"/>
    </source>
</evidence>
<dbReference type="RefSeq" id="WP_189455555.1">
    <property type="nucleotide sequence ID" value="NZ_BMYD01000002.1"/>
</dbReference>
<comment type="caution">
    <text evidence="1">The sequence shown here is derived from an EMBL/GenBank/DDBJ whole genome shotgun (WGS) entry which is preliminary data.</text>
</comment>
<gene>
    <name evidence="1" type="ORF">GCM10007067_17870</name>
</gene>
<evidence type="ECO:0000313" key="2">
    <source>
        <dbReference type="Proteomes" id="UP000646426"/>
    </source>
</evidence>
<reference evidence="1" key="2">
    <citation type="submission" date="2020-09" db="EMBL/GenBank/DDBJ databases">
        <authorList>
            <person name="Sun Q."/>
            <person name="Kim S."/>
        </authorList>
    </citation>
    <scope>NUCLEOTIDE SEQUENCE</scope>
    <source>
        <strain evidence="1">KCTC 23077</strain>
    </source>
</reference>
<dbReference type="Proteomes" id="UP000646426">
    <property type="component" value="Unassembled WGS sequence"/>
</dbReference>
<organism evidence="1 2">
    <name type="scientific">Cognatilysobacter bugurensis</name>
    <dbReference type="NCBI Taxonomy" id="543356"/>
    <lineage>
        <taxon>Bacteria</taxon>
        <taxon>Pseudomonadati</taxon>
        <taxon>Pseudomonadota</taxon>
        <taxon>Gammaproteobacteria</taxon>
        <taxon>Lysobacterales</taxon>
        <taxon>Lysobacteraceae</taxon>
        <taxon>Cognatilysobacter</taxon>
    </lineage>
</organism>
<reference evidence="1" key="1">
    <citation type="journal article" date="2014" name="Int. J. Syst. Evol. Microbiol.">
        <title>Complete genome sequence of Corynebacterium casei LMG S-19264T (=DSM 44701T), isolated from a smear-ripened cheese.</title>
        <authorList>
            <consortium name="US DOE Joint Genome Institute (JGI-PGF)"/>
            <person name="Walter F."/>
            <person name="Albersmeier A."/>
            <person name="Kalinowski J."/>
            <person name="Ruckert C."/>
        </authorList>
    </citation>
    <scope>NUCLEOTIDE SEQUENCE</scope>
    <source>
        <strain evidence="1">KCTC 23077</strain>
    </source>
</reference>
<name>A0A918W9M5_9GAMM</name>
<keyword evidence="2" id="KW-1185">Reference proteome</keyword>
<proteinExistence type="predicted"/>
<dbReference type="AlphaFoldDB" id="A0A918W9M5"/>